<keyword evidence="4" id="KW-1185">Reference proteome</keyword>
<dbReference type="PRINTS" id="PR00081">
    <property type="entry name" value="GDHRDH"/>
</dbReference>
<name>A0A160FR78_9BURK</name>
<dbReference type="KEGG" id="buz:AYM40_23030"/>
<dbReference type="STRING" id="1804984.AYM40_23030"/>
<dbReference type="PRINTS" id="PR00080">
    <property type="entry name" value="SDRFAMILY"/>
</dbReference>
<dbReference type="Proteomes" id="UP000076852">
    <property type="component" value="Chromosome 2"/>
</dbReference>
<dbReference type="GO" id="GO:0016491">
    <property type="term" value="F:oxidoreductase activity"/>
    <property type="evidence" value="ECO:0007669"/>
    <property type="project" value="UniProtKB-KW"/>
</dbReference>
<dbReference type="NCBIfam" id="NF005559">
    <property type="entry name" value="PRK07231.1"/>
    <property type="match status" value="1"/>
</dbReference>
<dbReference type="CDD" id="cd05233">
    <property type="entry name" value="SDR_c"/>
    <property type="match status" value="1"/>
</dbReference>
<evidence type="ECO:0000256" key="1">
    <source>
        <dbReference type="ARBA" id="ARBA00006484"/>
    </source>
</evidence>
<dbReference type="AlphaFoldDB" id="A0A160FR78"/>
<dbReference type="OrthoDB" id="9178657at2"/>
<dbReference type="PROSITE" id="PS00061">
    <property type="entry name" value="ADH_SHORT"/>
    <property type="match status" value="1"/>
</dbReference>
<evidence type="ECO:0000256" key="2">
    <source>
        <dbReference type="ARBA" id="ARBA00023002"/>
    </source>
</evidence>
<keyword evidence="2" id="KW-0560">Oxidoreductase</keyword>
<dbReference type="SUPFAM" id="SSF51735">
    <property type="entry name" value="NAD(P)-binding Rossmann-fold domains"/>
    <property type="match status" value="1"/>
</dbReference>
<proteinExistence type="inferred from homology"/>
<evidence type="ECO:0000313" key="3">
    <source>
        <dbReference type="EMBL" id="ANB75272.1"/>
    </source>
</evidence>
<reference evidence="3 4" key="1">
    <citation type="journal article" date="2016" name="Gene">
        <title>PacBio SMRT assembly of a complex multi-replicon genome reveals chlorocatechol degradative operon in a region of genome plasticity.</title>
        <authorList>
            <person name="Ricker N."/>
            <person name="Shen S.Y."/>
            <person name="Goordial J."/>
            <person name="Jin S."/>
            <person name="Fulthorpe R.R."/>
        </authorList>
    </citation>
    <scope>NUCLEOTIDE SEQUENCE [LARGE SCALE GENOMIC DNA]</scope>
    <source>
        <strain evidence="3 4">OLGA172</strain>
    </source>
</reference>
<dbReference type="PANTHER" id="PTHR24321:SF15">
    <property type="entry name" value="OXIDOREDUCTASE UCPA"/>
    <property type="match status" value="1"/>
</dbReference>
<dbReference type="Gene3D" id="3.40.50.720">
    <property type="entry name" value="NAD(P)-binding Rossmann-like Domain"/>
    <property type="match status" value="1"/>
</dbReference>
<dbReference type="PANTHER" id="PTHR24321">
    <property type="entry name" value="DEHYDROGENASES, SHORT CHAIN"/>
    <property type="match status" value="1"/>
</dbReference>
<evidence type="ECO:0000313" key="4">
    <source>
        <dbReference type="Proteomes" id="UP000076852"/>
    </source>
</evidence>
<sequence length="265" mass="27850">MADRMKGKVVVVTGAGSSGPGWGNGKAAAALYAREGASVLAVDYRIAAALETAEQIKSEGGKCVAARANVADSADVQAMAAECIRHFGRIDVLHNNVGIVEVGGPVETDEDAWNRVIAVNQSSVYLTCKYVIPHMLEHGSGSIVNIASVAATRWIGFPYLAYSAAKAAILAMTQNMAIQYASQGIRANCVLPGFMDTPLIREPLKETYGGDTGEMIDKRNKQVPTGKMGDGWDTAYAALFLASDEAKYITGTSLVVDGGLTARCA</sequence>
<dbReference type="Pfam" id="PF13561">
    <property type="entry name" value="adh_short_C2"/>
    <property type="match status" value="1"/>
</dbReference>
<dbReference type="InterPro" id="IPR002347">
    <property type="entry name" value="SDR_fam"/>
</dbReference>
<dbReference type="FunFam" id="3.40.50.720:FF:000084">
    <property type="entry name" value="Short-chain dehydrogenase reductase"/>
    <property type="match status" value="1"/>
</dbReference>
<organism evidence="3 4">
    <name type="scientific">Paraburkholderia phytofirmans OLGA172</name>
    <dbReference type="NCBI Taxonomy" id="1417228"/>
    <lineage>
        <taxon>Bacteria</taxon>
        <taxon>Pseudomonadati</taxon>
        <taxon>Pseudomonadota</taxon>
        <taxon>Betaproteobacteria</taxon>
        <taxon>Burkholderiales</taxon>
        <taxon>Burkholderiaceae</taxon>
        <taxon>Paraburkholderia</taxon>
    </lineage>
</organism>
<dbReference type="InterPro" id="IPR020904">
    <property type="entry name" value="Sc_DH/Rdtase_CS"/>
</dbReference>
<protein>
    <submittedName>
        <fullName evidence="3">3-oxoacyl-ACP reductase</fullName>
    </submittedName>
</protein>
<dbReference type="InterPro" id="IPR036291">
    <property type="entry name" value="NAD(P)-bd_dom_sf"/>
</dbReference>
<gene>
    <name evidence="3" type="ORF">AYM40_23030</name>
</gene>
<comment type="similarity">
    <text evidence="1">Belongs to the short-chain dehydrogenases/reductases (SDR) family.</text>
</comment>
<accession>A0A160FR78</accession>
<dbReference type="RefSeq" id="WP_063498558.1">
    <property type="nucleotide sequence ID" value="NZ_CP014579.1"/>
</dbReference>
<dbReference type="EMBL" id="CP014579">
    <property type="protein sequence ID" value="ANB75272.1"/>
    <property type="molecule type" value="Genomic_DNA"/>
</dbReference>